<sequence length="74" mass="8250">MRFLSDIGQSEEACCQLGTDTGWIPHCKRNHARFSAISGHSYPPRLHSVCNMHMAGLSAMQVFCILYAAFYIDG</sequence>
<reference evidence="3" key="1">
    <citation type="submission" date="2017-12" db="EMBL/GenBank/DDBJ databases">
        <authorList>
            <person name="Diaz M."/>
        </authorList>
    </citation>
    <scope>NUCLEOTIDE SEQUENCE [LARGE SCALE GENOMIC DNA]</scope>
    <source>
        <strain evidence="3">FI11154</strain>
    </source>
</reference>
<protein>
    <submittedName>
        <fullName evidence="2">Uncharacterized protein</fullName>
    </submittedName>
</protein>
<keyword evidence="1" id="KW-0812">Transmembrane</keyword>
<organism evidence="2 3">
    <name type="scientific">Ochrobactrum soli</name>
    <dbReference type="NCBI Taxonomy" id="2448455"/>
    <lineage>
        <taxon>Bacteria</taxon>
        <taxon>Pseudomonadati</taxon>
        <taxon>Pseudomonadota</taxon>
        <taxon>Alphaproteobacteria</taxon>
        <taxon>Hyphomicrobiales</taxon>
        <taxon>Brucellaceae</taxon>
        <taxon>Brucella/Ochrobactrum group</taxon>
        <taxon>Ochrobactrum</taxon>
    </lineage>
</organism>
<evidence type="ECO:0000256" key="1">
    <source>
        <dbReference type="SAM" id="Phobius"/>
    </source>
</evidence>
<dbReference type="AlphaFoldDB" id="A0A2P9HDP0"/>
<evidence type="ECO:0000313" key="2">
    <source>
        <dbReference type="EMBL" id="SPL62191.1"/>
    </source>
</evidence>
<feature type="transmembrane region" description="Helical" evidence="1">
    <location>
        <begin position="54"/>
        <end position="72"/>
    </location>
</feature>
<name>A0A2P9HDP0_9HYPH</name>
<dbReference type="Proteomes" id="UP000246073">
    <property type="component" value="Unassembled WGS sequence"/>
</dbReference>
<evidence type="ECO:0000313" key="3">
    <source>
        <dbReference type="Proteomes" id="UP000246073"/>
    </source>
</evidence>
<accession>A0A2P9HDP0</accession>
<keyword evidence="1" id="KW-0472">Membrane</keyword>
<keyword evidence="1" id="KW-1133">Transmembrane helix</keyword>
<dbReference type="EMBL" id="OOFM01000001">
    <property type="protein sequence ID" value="SPL62191.1"/>
    <property type="molecule type" value="Genomic_DNA"/>
</dbReference>
<proteinExistence type="predicted"/>
<gene>
    <name evidence="2" type="ORF">OHAE_4983</name>
</gene>